<evidence type="ECO:0000313" key="3">
    <source>
        <dbReference type="Proteomes" id="UP000650833"/>
    </source>
</evidence>
<name>A0A8H7QD65_9FUNG</name>
<organism evidence="2 3">
    <name type="scientific">Mucor plumbeus</name>
    <dbReference type="NCBI Taxonomy" id="97098"/>
    <lineage>
        <taxon>Eukaryota</taxon>
        <taxon>Fungi</taxon>
        <taxon>Fungi incertae sedis</taxon>
        <taxon>Mucoromycota</taxon>
        <taxon>Mucoromycotina</taxon>
        <taxon>Mucoromycetes</taxon>
        <taxon>Mucorales</taxon>
        <taxon>Mucorineae</taxon>
        <taxon>Mucoraceae</taxon>
        <taxon>Mucor</taxon>
    </lineage>
</organism>
<protein>
    <recommendedName>
        <fullName evidence="4">Kinetochore protein Spc24</fullName>
    </recommendedName>
</protein>
<dbReference type="OrthoDB" id="2247193at2759"/>
<dbReference type="EMBL" id="JAEPRC010001026">
    <property type="protein sequence ID" value="KAG2190211.1"/>
    <property type="molecule type" value="Genomic_DNA"/>
</dbReference>
<comment type="caution">
    <text evidence="2">The sequence shown here is derived from an EMBL/GenBank/DDBJ whole genome shotgun (WGS) entry which is preliminary data.</text>
</comment>
<proteinExistence type="predicted"/>
<dbReference type="AlphaFoldDB" id="A0A8H7QD65"/>
<dbReference type="Proteomes" id="UP000650833">
    <property type="component" value="Unassembled WGS sequence"/>
</dbReference>
<sequence length="156" mass="17781">MYIKFITDIDPYILELKNESGNLELEESTITKTYNAVNEEYAQNETELKRQEALQAIEIAEIDQLKEEIRLMELELNELEGPETSLAAVPPNELRLMLYRGLGVSTGDLNESTMIENNMAETIVLTTSDGHDILTMGLNQYGIDYLSNQVWEFISK</sequence>
<feature type="coiled-coil region" evidence="1">
    <location>
        <begin position="34"/>
        <end position="82"/>
    </location>
</feature>
<gene>
    <name evidence="2" type="ORF">INT46_006178</name>
</gene>
<accession>A0A8H7QD65</accession>
<reference evidence="2" key="1">
    <citation type="submission" date="2020-12" db="EMBL/GenBank/DDBJ databases">
        <title>Metabolic potential, ecology and presence of endohyphal bacteria is reflected in genomic diversity of Mucoromycotina.</title>
        <authorList>
            <person name="Muszewska A."/>
            <person name="Okrasinska A."/>
            <person name="Steczkiewicz K."/>
            <person name="Drgas O."/>
            <person name="Orlowska M."/>
            <person name="Perlinska-Lenart U."/>
            <person name="Aleksandrzak-Piekarczyk T."/>
            <person name="Szatraj K."/>
            <person name="Zielenkiewicz U."/>
            <person name="Pilsyk S."/>
            <person name="Malc E."/>
            <person name="Mieczkowski P."/>
            <person name="Kruszewska J.S."/>
            <person name="Biernat P."/>
            <person name="Pawlowska J."/>
        </authorList>
    </citation>
    <scope>NUCLEOTIDE SEQUENCE</scope>
    <source>
        <strain evidence="2">CBS 226.32</strain>
    </source>
</reference>
<keyword evidence="3" id="KW-1185">Reference proteome</keyword>
<evidence type="ECO:0000313" key="2">
    <source>
        <dbReference type="EMBL" id="KAG2190211.1"/>
    </source>
</evidence>
<evidence type="ECO:0000256" key="1">
    <source>
        <dbReference type="SAM" id="Coils"/>
    </source>
</evidence>
<evidence type="ECO:0008006" key="4">
    <source>
        <dbReference type="Google" id="ProtNLM"/>
    </source>
</evidence>
<keyword evidence="1" id="KW-0175">Coiled coil</keyword>